<dbReference type="InterPro" id="IPR024194">
    <property type="entry name" value="Ac/AlaTfrase_AlgI/DltB"/>
</dbReference>
<dbReference type="InterPro" id="IPR051085">
    <property type="entry name" value="MB_O-acyltransferase"/>
</dbReference>
<keyword evidence="8" id="KW-0016">Alginate biosynthesis</keyword>
<dbReference type="RefSeq" id="WP_152839120.1">
    <property type="nucleotide sequence ID" value="NZ_WHUG01000006.1"/>
</dbReference>
<evidence type="ECO:0000256" key="2">
    <source>
        <dbReference type="ARBA" id="ARBA00005182"/>
    </source>
</evidence>
<feature type="transmembrane region" description="Helical" evidence="14">
    <location>
        <begin position="7"/>
        <end position="25"/>
    </location>
</feature>
<comment type="caution">
    <text evidence="15">The sequence shown here is derived from an EMBL/GenBank/DDBJ whole genome shotgun (WGS) entry which is preliminary data.</text>
</comment>
<evidence type="ECO:0000256" key="8">
    <source>
        <dbReference type="ARBA" id="ARBA00022841"/>
    </source>
</evidence>
<feature type="transmembrane region" description="Helical" evidence="14">
    <location>
        <begin position="403"/>
        <end position="422"/>
    </location>
</feature>
<evidence type="ECO:0000256" key="6">
    <source>
        <dbReference type="ARBA" id="ARBA00022679"/>
    </source>
</evidence>
<feature type="transmembrane region" description="Helical" evidence="14">
    <location>
        <begin position="113"/>
        <end position="134"/>
    </location>
</feature>
<dbReference type="GO" id="GO:0042121">
    <property type="term" value="P:alginic acid biosynthetic process"/>
    <property type="evidence" value="ECO:0007669"/>
    <property type="project" value="UniProtKB-KW"/>
</dbReference>
<evidence type="ECO:0000256" key="11">
    <source>
        <dbReference type="ARBA" id="ARBA00023315"/>
    </source>
</evidence>
<feature type="transmembrane region" description="Helical" evidence="14">
    <location>
        <begin position="306"/>
        <end position="324"/>
    </location>
</feature>
<dbReference type="InterPro" id="IPR004299">
    <property type="entry name" value="MBOAT_fam"/>
</dbReference>
<keyword evidence="5 13" id="KW-1003">Cell membrane</keyword>
<keyword evidence="7 14" id="KW-0812">Transmembrane</keyword>
<dbReference type="GO" id="GO:0016746">
    <property type="term" value="F:acyltransferase activity"/>
    <property type="evidence" value="ECO:0007669"/>
    <property type="project" value="UniProtKB-KW"/>
</dbReference>
<evidence type="ECO:0000256" key="10">
    <source>
        <dbReference type="ARBA" id="ARBA00023136"/>
    </source>
</evidence>
<organism evidence="15 16">
    <name type="scientific">Rugamonas aquatica</name>
    <dbReference type="NCBI Taxonomy" id="2743357"/>
    <lineage>
        <taxon>Bacteria</taxon>
        <taxon>Pseudomonadati</taxon>
        <taxon>Pseudomonadota</taxon>
        <taxon>Betaproteobacteria</taxon>
        <taxon>Burkholderiales</taxon>
        <taxon>Oxalobacteraceae</taxon>
        <taxon>Telluria group</taxon>
        <taxon>Rugamonas</taxon>
    </lineage>
</organism>
<keyword evidence="9 14" id="KW-1133">Transmembrane helix</keyword>
<keyword evidence="10 13" id="KW-0472">Membrane</keyword>
<dbReference type="PIRSF" id="PIRSF016636">
    <property type="entry name" value="AlgI_DltB"/>
    <property type="match status" value="1"/>
</dbReference>
<evidence type="ECO:0000256" key="12">
    <source>
        <dbReference type="ARBA" id="ARBA00031030"/>
    </source>
</evidence>
<evidence type="ECO:0000313" key="16">
    <source>
        <dbReference type="Proteomes" id="UP000440498"/>
    </source>
</evidence>
<dbReference type="PIRSF" id="PIRSF500217">
    <property type="entry name" value="AlgI"/>
    <property type="match status" value="1"/>
</dbReference>
<evidence type="ECO:0000256" key="13">
    <source>
        <dbReference type="PIRNR" id="PIRNR016636"/>
    </source>
</evidence>
<feature type="transmembrane region" description="Helical" evidence="14">
    <location>
        <begin position="443"/>
        <end position="467"/>
    </location>
</feature>
<comment type="pathway">
    <text evidence="2">Glycan biosynthesis; alginate biosynthesis.</text>
</comment>
<keyword evidence="11 13" id="KW-0012">Acyltransferase</keyword>
<comment type="subcellular location">
    <subcellularLocation>
        <location evidence="1">Cell membrane</location>
        <topology evidence="1">Multi-pass membrane protein</topology>
    </subcellularLocation>
</comment>
<comment type="similarity">
    <text evidence="3 13">Belongs to the membrane-bound acyltransferase family.</text>
</comment>
<reference evidence="15 16" key="1">
    <citation type="submission" date="2019-10" db="EMBL/GenBank/DDBJ databases">
        <title>Two novel species isolated from a subtropical stream in China.</title>
        <authorList>
            <person name="Lu H."/>
        </authorList>
    </citation>
    <scope>NUCLEOTIDE SEQUENCE [LARGE SCALE GENOMIC DNA]</scope>
    <source>
        <strain evidence="15 16">FT29W</strain>
    </source>
</reference>
<dbReference type="AlphaFoldDB" id="A0A6A7N469"/>
<dbReference type="Proteomes" id="UP000440498">
    <property type="component" value="Unassembled WGS sequence"/>
</dbReference>
<evidence type="ECO:0000313" key="15">
    <source>
        <dbReference type="EMBL" id="MQA39869.1"/>
    </source>
</evidence>
<dbReference type="Pfam" id="PF03062">
    <property type="entry name" value="MBOAT"/>
    <property type="match status" value="1"/>
</dbReference>
<protein>
    <recommendedName>
        <fullName evidence="4">Probable alginate O-acetylase AlgI</fullName>
    </recommendedName>
    <alternativeName>
        <fullName evidence="12">Alginate biosynthesis protein AlgI</fullName>
    </alternativeName>
</protein>
<keyword evidence="6 13" id="KW-0808">Transferase</keyword>
<gene>
    <name evidence="15" type="ORF">GEV02_17090</name>
</gene>
<accession>A0A6A7N469</accession>
<name>A0A6A7N469_9BURK</name>
<sequence length="469" mass="52825">MVFSSATFLFYFFPLFLFLYYVLPWKNGVLLIGSLLFYAWGEPRFVPLLLASALLNYGVGWLINAARGERRRQAMLVLGVLANLAFLMYYKYIGFFAGIYNQLAQPFGHGVTVPAVVLPLGISFFTFQGISYLIDLYRRDIEVQSSFWRFAMYKAMFPQLIAGPIVRYRQIAHEIEHRDLPNARLWAGFRQFIIGLAQKMLIANTVALSADRLFAQDPSQLTTAGAWIGIACYTIQILFDFGGYSNMAIGIGHMLGFTYPPNFQRPYASLSMTEFWRRWHISLSSWFRDYLYIPLGGNRHGPLRTYLNLGLVFLLCGLWHGAAWTFVIWGLWHGALLVLERLGLGALLARLPSLVSQAYTLLMVMLGWVFFRADSVPHALSFLRTMFGLQGEAAVPHPWQIDFTASSALALAIGTLIATVRLTPATLRSRAATLLQAAPLRSAALAAAFMLCVLNMAAGTYNPFIYFRF</sequence>
<proteinExistence type="inferred from homology"/>
<dbReference type="PANTHER" id="PTHR13285">
    <property type="entry name" value="ACYLTRANSFERASE"/>
    <property type="match status" value="1"/>
</dbReference>
<evidence type="ECO:0000256" key="4">
    <source>
        <dbReference type="ARBA" id="ARBA00016084"/>
    </source>
</evidence>
<keyword evidence="16" id="KW-1185">Reference proteome</keyword>
<evidence type="ECO:0000256" key="14">
    <source>
        <dbReference type="SAM" id="Phobius"/>
    </source>
</evidence>
<dbReference type="EMBL" id="WHUG01000006">
    <property type="protein sequence ID" value="MQA39869.1"/>
    <property type="molecule type" value="Genomic_DNA"/>
</dbReference>
<evidence type="ECO:0000256" key="3">
    <source>
        <dbReference type="ARBA" id="ARBA00010323"/>
    </source>
</evidence>
<evidence type="ECO:0000256" key="7">
    <source>
        <dbReference type="ARBA" id="ARBA00022692"/>
    </source>
</evidence>
<dbReference type="PANTHER" id="PTHR13285:SF23">
    <property type="entry name" value="TEICHOIC ACID D-ALANYLTRANSFERASE"/>
    <property type="match status" value="1"/>
</dbReference>
<evidence type="ECO:0000256" key="1">
    <source>
        <dbReference type="ARBA" id="ARBA00004651"/>
    </source>
</evidence>
<feature type="transmembrane region" description="Helical" evidence="14">
    <location>
        <begin position="45"/>
        <end position="63"/>
    </location>
</feature>
<evidence type="ECO:0000256" key="9">
    <source>
        <dbReference type="ARBA" id="ARBA00022989"/>
    </source>
</evidence>
<evidence type="ECO:0000256" key="5">
    <source>
        <dbReference type="ARBA" id="ARBA00022475"/>
    </source>
</evidence>
<dbReference type="GO" id="GO:0005886">
    <property type="term" value="C:plasma membrane"/>
    <property type="evidence" value="ECO:0007669"/>
    <property type="project" value="UniProtKB-SubCell"/>
</dbReference>
<feature type="transmembrane region" description="Helical" evidence="14">
    <location>
        <begin position="75"/>
        <end position="93"/>
    </location>
</feature>
<dbReference type="InterPro" id="IPR028362">
    <property type="entry name" value="AlgI"/>
</dbReference>